<keyword evidence="1" id="KW-0378">Hydrolase</keyword>
<organism evidence="4 5">
    <name type="scientific">Tilletia horrida</name>
    <dbReference type="NCBI Taxonomy" id="155126"/>
    <lineage>
        <taxon>Eukaryota</taxon>
        <taxon>Fungi</taxon>
        <taxon>Dikarya</taxon>
        <taxon>Basidiomycota</taxon>
        <taxon>Ustilaginomycotina</taxon>
        <taxon>Exobasidiomycetes</taxon>
        <taxon>Tilletiales</taxon>
        <taxon>Tilletiaceae</taxon>
        <taxon>Tilletia</taxon>
    </lineage>
</organism>
<dbReference type="InterPro" id="IPR013094">
    <property type="entry name" value="AB_hydrolase_3"/>
</dbReference>
<gene>
    <name evidence="4" type="ORF">OC846_002268</name>
</gene>
<protein>
    <recommendedName>
        <fullName evidence="3">Alpha/beta hydrolase fold-3 domain-containing protein</fullName>
    </recommendedName>
</protein>
<accession>A0AAN6JT46</accession>
<evidence type="ECO:0000256" key="1">
    <source>
        <dbReference type="ARBA" id="ARBA00022801"/>
    </source>
</evidence>
<reference evidence="4" key="1">
    <citation type="journal article" date="2023" name="PhytoFront">
        <title>Draft Genome Resources of Seven Strains of Tilletia horrida, Causal Agent of Kernel Smut of Rice.</title>
        <authorList>
            <person name="Khanal S."/>
            <person name="Antony Babu S."/>
            <person name="Zhou X.G."/>
        </authorList>
    </citation>
    <scope>NUCLEOTIDE SEQUENCE</scope>
    <source>
        <strain evidence="4">TX6</strain>
    </source>
</reference>
<evidence type="ECO:0000313" key="4">
    <source>
        <dbReference type="EMBL" id="KAK0554047.1"/>
    </source>
</evidence>
<feature type="compositionally biased region" description="Polar residues" evidence="2">
    <location>
        <begin position="65"/>
        <end position="81"/>
    </location>
</feature>
<proteinExistence type="predicted"/>
<dbReference type="PANTHER" id="PTHR48081:SF8">
    <property type="entry name" value="ALPHA_BETA HYDROLASE FOLD-3 DOMAIN-CONTAINING PROTEIN-RELATED"/>
    <property type="match status" value="1"/>
</dbReference>
<dbReference type="SUPFAM" id="SSF53474">
    <property type="entry name" value="alpha/beta-Hydrolases"/>
    <property type="match status" value="1"/>
</dbReference>
<dbReference type="AlphaFoldDB" id="A0AAN6JT46"/>
<dbReference type="Proteomes" id="UP001176517">
    <property type="component" value="Unassembled WGS sequence"/>
</dbReference>
<dbReference type="Gene3D" id="3.40.50.1820">
    <property type="entry name" value="alpha/beta hydrolase"/>
    <property type="match status" value="1"/>
</dbReference>
<feature type="region of interest" description="Disordered" evidence="2">
    <location>
        <begin position="58"/>
        <end position="88"/>
    </location>
</feature>
<evidence type="ECO:0000313" key="5">
    <source>
        <dbReference type="Proteomes" id="UP001176517"/>
    </source>
</evidence>
<dbReference type="Pfam" id="PF07859">
    <property type="entry name" value="Abhydrolase_3"/>
    <property type="match status" value="1"/>
</dbReference>
<keyword evidence="5" id="KW-1185">Reference proteome</keyword>
<dbReference type="GO" id="GO:0016787">
    <property type="term" value="F:hydrolase activity"/>
    <property type="evidence" value="ECO:0007669"/>
    <property type="project" value="UniProtKB-KW"/>
</dbReference>
<feature type="domain" description="Alpha/beta hydrolase fold-3" evidence="3">
    <location>
        <begin position="107"/>
        <end position="356"/>
    </location>
</feature>
<dbReference type="InterPro" id="IPR029058">
    <property type="entry name" value="AB_hydrolase_fold"/>
</dbReference>
<evidence type="ECO:0000256" key="2">
    <source>
        <dbReference type="SAM" id="MobiDB-lite"/>
    </source>
</evidence>
<dbReference type="EMBL" id="JAPDMZ010000042">
    <property type="protein sequence ID" value="KAK0554047.1"/>
    <property type="molecule type" value="Genomic_DNA"/>
</dbReference>
<name>A0AAN6JT46_9BASI</name>
<dbReference type="PANTHER" id="PTHR48081">
    <property type="entry name" value="AB HYDROLASE SUPERFAMILY PROTEIN C4A8.06C"/>
    <property type="match status" value="1"/>
</dbReference>
<evidence type="ECO:0000259" key="3">
    <source>
        <dbReference type="Pfam" id="PF07859"/>
    </source>
</evidence>
<dbReference type="InterPro" id="IPR050300">
    <property type="entry name" value="GDXG_lipolytic_enzyme"/>
</dbReference>
<sequence length="401" mass="43596">MHSGAGLSRMVRTIIGRPELDEGVVVNRIEVPSRDIEVGTERYILVDVYEFEPTKRDTAPHVPAATSTELLKQDDYNTASKDGSPKIDTHALAASPDSLFPVPVHITMHGSGFITPNLGEDSEFASWLACQSAFAKQGGVVFDTDYRKAPEHPFPAGLEDVEDVIRYVWSKPDIYDRSRITIGGFSAGATLAIGAAYTVANGKAFVPNPDTNIKATPEEKELSEKAAAEFAPNGIPRISIAAIACAYPATDLRPEGERESVREPLTKIDKSGGGGVLPKGFTQFLMKAYLTDLKFAYDKRASVTLIEQEELPRHIYIAAGEADSLFPEARQFIDKLNAQGHPDARLFDAGAEGHGFDIGPKKLLAKLHTDAFHLHVLDTILRGWADAPAKKEQEKAAHPQA</sequence>
<comment type="caution">
    <text evidence="4">The sequence shown here is derived from an EMBL/GenBank/DDBJ whole genome shotgun (WGS) entry which is preliminary data.</text>
</comment>